<evidence type="ECO:0000313" key="8">
    <source>
        <dbReference type="EMBL" id="SHO48940.1"/>
    </source>
</evidence>
<dbReference type="GO" id="GO:0046872">
    <property type="term" value="F:metal ion binding"/>
    <property type="evidence" value="ECO:0007669"/>
    <property type="project" value="UniProtKB-KW"/>
</dbReference>
<evidence type="ECO:0000256" key="5">
    <source>
        <dbReference type="ARBA" id="ARBA00022833"/>
    </source>
</evidence>
<gene>
    <name evidence="8" type="ORF">SAMN02745217_02106</name>
</gene>
<dbReference type="InterPro" id="IPR020891">
    <property type="entry name" value="UPF0758_CS"/>
</dbReference>
<evidence type="ECO:0000256" key="3">
    <source>
        <dbReference type="ARBA" id="ARBA00022723"/>
    </source>
</evidence>
<evidence type="ECO:0000259" key="7">
    <source>
        <dbReference type="PROSITE" id="PS50249"/>
    </source>
</evidence>
<dbReference type="GO" id="GO:0008237">
    <property type="term" value="F:metallopeptidase activity"/>
    <property type="evidence" value="ECO:0007669"/>
    <property type="project" value="UniProtKB-KW"/>
</dbReference>
<name>A0A1M7Y8J4_9FIRM</name>
<feature type="domain" description="MPN" evidence="7">
    <location>
        <begin position="39"/>
        <end position="162"/>
    </location>
</feature>
<dbReference type="RefSeq" id="WP_073588786.1">
    <property type="nucleotide sequence ID" value="NZ_FRFD01000005.1"/>
</dbReference>
<dbReference type="STRING" id="1121345.SAMN02745217_02106"/>
<accession>A0A1M7Y8J4</accession>
<keyword evidence="4" id="KW-0378">Hydrolase</keyword>
<keyword evidence="9" id="KW-1185">Reference proteome</keyword>
<evidence type="ECO:0000256" key="2">
    <source>
        <dbReference type="ARBA" id="ARBA00022670"/>
    </source>
</evidence>
<dbReference type="PANTHER" id="PTHR30471:SF3">
    <property type="entry name" value="UPF0758 PROTEIN YEES-RELATED"/>
    <property type="match status" value="1"/>
</dbReference>
<keyword evidence="3" id="KW-0479">Metal-binding</keyword>
<protein>
    <submittedName>
        <fullName evidence="8">DNA repair protein RadC</fullName>
    </submittedName>
</protein>
<keyword evidence="2" id="KW-0645">Protease</keyword>
<dbReference type="AlphaFoldDB" id="A0A1M7Y8J4"/>
<dbReference type="EMBL" id="FRFD01000005">
    <property type="protein sequence ID" value="SHO48940.1"/>
    <property type="molecule type" value="Genomic_DNA"/>
</dbReference>
<dbReference type="GO" id="GO:0006508">
    <property type="term" value="P:proteolysis"/>
    <property type="evidence" value="ECO:0007669"/>
    <property type="project" value="UniProtKB-KW"/>
</dbReference>
<dbReference type="PROSITE" id="PS50249">
    <property type="entry name" value="MPN"/>
    <property type="match status" value="1"/>
</dbReference>
<sequence>MSKQEEVIQLMKNPVPKKRVGIIKTQIIKEGSLLYEVRRFKTPGEAAGLVKGLFEYADREMMVVVSLDAKNTPLAVEIVSVGTVNSCLVQIREIFKHAILDNAVNIICFHNHPSGIPEPSQEDLDVTKRLEEAGRLLGIGLLDHIILGEDGQYVSLQEEKRIKNGYIDLQMKEDFQL</sequence>
<reference evidence="8 9" key="1">
    <citation type="submission" date="2016-12" db="EMBL/GenBank/DDBJ databases">
        <authorList>
            <person name="Song W.-J."/>
            <person name="Kurnit D.M."/>
        </authorList>
    </citation>
    <scope>NUCLEOTIDE SEQUENCE [LARGE SCALE GENOMIC DNA]</scope>
    <source>
        <strain evidence="8 9">DSM 12503</strain>
    </source>
</reference>
<proteinExistence type="inferred from homology"/>
<dbReference type="Gene3D" id="3.40.140.10">
    <property type="entry name" value="Cytidine Deaminase, domain 2"/>
    <property type="match status" value="1"/>
</dbReference>
<dbReference type="SUPFAM" id="SSF102712">
    <property type="entry name" value="JAB1/MPN domain"/>
    <property type="match status" value="1"/>
</dbReference>
<dbReference type="InterPro" id="IPR025657">
    <property type="entry name" value="RadC_JAB"/>
</dbReference>
<evidence type="ECO:0000256" key="4">
    <source>
        <dbReference type="ARBA" id="ARBA00022801"/>
    </source>
</evidence>
<comment type="similarity">
    <text evidence="1">Belongs to the UPF0758 family.</text>
</comment>
<dbReference type="Proteomes" id="UP000184612">
    <property type="component" value="Unassembled WGS sequence"/>
</dbReference>
<dbReference type="InterPro" id="IPR037518">
    <property type="entry name" value="MPN"/>
</dbReference>
<evidence type="ECO:0000256" key="6">
    <source>
        <dbReference type="ARBA" id="ARBA00023049"/>
    </source>
</evidence>
<dbReference type="PANTHER" id="PTHR30471">
    <property type="entry name" value="DNA REPAIR PROTEIN RADC"/>
    <property type="match status" value="1"/>
</dbReference>
<evidence type="ECO:0000313" key="9">
    <source>
        <dbReference type="Proteomes" id="UP000184612"/>
    </source>
</evidence>
<keyword evidence="5" id="KW-0862">Zinc</keyword>
<organism evidence="8 9">
    <name type="scientific">Anaerocolumna xylanovorans DSM 12503</name>
    <dbReference type="NCBI Taxonomy" id="1121345"/>
    <lineage>
        <taxon>Bacteria</taxon>
        <taxon>Bacillati</taxon>
        <taxon>Bacillota</taxon>
        <taxon>Clostridia</taxon>
        <taxon>Lachnospirales</taxon>
        <taxon>Lachnospiraceae</taxon>
        <taxon>Anaerocolumna</taxon>
    </lineage>
</organism>
<dbReference type="Pfam" id="PF04002">
    <property type="entry name" value="RadC"/>
    <property type="match status" value="1"/>
</dbReference>
<dbReference type="InterPro" id="IPR001405">
    <property type="entry name" value="UPF0758"/>
</dbReference>
<keyword evidence="6" id="KW-0482">Metalloprotease</keyword>
<dbReference type="PROSITE" id="PS01302">
    <property type="entry name" value="UPF0758"/>
    <property type="match status" value="1"/>
</dbReference>
<evidence type="ECO:0000256" key="1">
    <source>
        <dbReference type="ARBA" id="ARBA00010243"/>
    </source>
</evidence>
<dbReference type="CDD" id="cd08071">
    <property type="entry name" value="MPN_DUF2466"/>
    <property type="match status" value="1"/>
</dbReference>